<evidence type="ECO:0000256" key="5">
    <source>
        <dbReference type="RuleBase" id="RU003330"/>
    </source>
</evidence>
<comment type="subunit">
    <text evidence="6">Monomer.</text>
</comment>
<dbReference type="PRINTS" id="PR00094">
    <property type="entry name" value="ADENYLTKNASE"/>
</dbReference>
<comment type="similarity">
    <text evidence="5">Belongs to the adenylate kinase family.</text>
</comment>
<keyword evidence="1 5" id="KW-0808">Transferase</keyword>
<keyword evidence="2" id="KW-0545">Nucleotide biosynthesis</keyword>
<reference evidence="7 8" key="1">
    <citation type="journal article" date="2016" name="Nat. Commun.">
        <title>Thousands of microbial genomes shed light on interconnected biogeochemical processes in an aquifer system.</title>
        <authorList>
            <person name="Anantharaman K."/>
            <person name="Brown C.T."/>
            <person name="Hug L.A."/>
            <person name="Sharon I."/>
            <person name="Castelle C.J."/>
            <person name="Probst A.J."/>
            <person name="Thomas B.C."/>
            <person name="Singh A."/>
            <person name="Wilkins M.J."/>
            <person name="Karaoz U."/>
            <person name="Brodie E.L."/>
            <person name="Williams K.H."/>
            <person name="Hubbard S.S."/>
            <person name="Banfield J.F."/>
        </authorList>
    </citation>
    <scope>NUCLEOTIDE SEQUENCE [LARGE SCALE GENOMIC DNA]</scope>
</reference>
<evidence type="ECO:0000313" key="7">
    <source>
        <dbReference type="EMBL" id="OHA70148.1"/>
    </source>
</evidence>
<evidence type="ECO:0000313" key="8">
    <source>
        <dbReference type="Proteomes" id="UP000177078"/>
    </source>
</evidence>
<dbReference type="EMBL" id="MHUC01000036">
    <property type="protein sequence ID" value="OHA70148.1"/>
    <property type="molecule type" value="Genomic_DNA"/>
</dbReference>
<comment type="catalytic activity">
    <reaction evidence="6">
        <text>AMP + ATP = 2 ADP</text>
        <dbReference type="Rhea" id="RHEA:12973"/>
        <dbReference type="ChEBI" id="CHEBI:30616"/>
        <dbReference type="ChEBI" id="CHEBI:456215"/>
        <dbReference type="ChEBI" id="CHEBI:456216"/>
        <dbReference type="EC" id="2.7.4.3"/>
    </reaction>
</comment>
<keyword evidence="4 5" id="KW-0418">Kinase</keyword>
<dbReference type="GO" id="GO:0005737">
    <property type="term" value="C:cytoplasm"/>
    <property type="evidence" value="ECO:0007669"/>
    <property type="project" value="UniProtKB-SubCell"/>
</dbReference>
<accession>A0A1G2RCA2</accession>
<keyword evidence="3 6" id="KW-0547">Nucleotide-binding</keyword>
<evidence type="ECO:0000256" key="1">
    <source>
        <dbReference type="ARBA" id="ARBA00022679"/>
    </source>
</evidence>
<sequence>LGPPGSGKGTQAELLAARLNLFHLETSKIIEANLSNIKNGDFVKIGGRKYFLTDERKLRHSGALMSPPLIDFWVQGKIKELRKEGKGAALSGSPRTLYEGEQLVPVLKKLYGVKNVSVILLKLSARETIWRNSHRKTCELLRHSILFTKETKNLKKCPFDGSKLLTRKDDNPVIIKNRIAEYEERTVPLVSLFKEQGLKVKMVNGEQSVVNVFKSILKKLKT</sequence>
<dbReference type="Pfam" id="PF00406">
    <property type="entry name" value="ADK"/>
    <property type="match status" value="1"/>
</dbReference>
<dbReference type="GO" id="GO:0004017">
    <property type="term" value="F:AMP kinase activity"/>
    <property type="evidence" value="ECO:0007669"/>
    <property type="project" value="UniProtKB-EC"/>
</dbReference>
<evidence type="ECO:0000256" key="4">
    <source>
        <dbReference type="ARBA" id="ARBA00022777"/>
    </source>
</evidence>
<evidence type="ECO:0000256" key="6">
    <source>
        <dbReference type="RuleBase" id="RU003331"/>
    </source>
</evidence>
<dbReference type="CDD" id="cd01428">
    <property type="entry name" value="ADK"/>
    <property type="match status" value="1"/>
</dbReference>
<proteinExistence type="inferred from homology"/>
<dbReference type="AlphaFoldDB" id="A0A1G2RCA2"/>
<evidence type="ECO:0000256" key="2">
    <source>
        <dbReference type="ARBA" id="ARBA00022727"/>
    </source>
</evidence>
<dbReference type="SUPFAM" id="SSF52540">
    <property type="entry name" value="P-loop containing nucleoside triphosphate hydrolases"/>
    <property type="match status" value="1"/>
</dbReference>
<dbReference type="Proteomes" id="UP000177078">
    <property type="component" value="Unassembled WGS sequence"/>
</dbReference>
<dbReference type="Gene3D" id="3.40.50.300">
    <property type="entry name" value="P-loop containing nucleotide triphosphate hydrolases"/>
    <property type="match status" value="1"/>
</dbReference>
<name>A0A1G2RCA2_9BACT</name>
<comment type="subcellular location">
    <subcellularLocation>
        <location evidence="6">Cytoplasm</location>
    </subcellularLocation>
</comment>
<dbReference type="GO" id="GO:0005524">
    <property type="term" value="F:ATP binding"/>
    <property type="evidence" value="ECO:0007669"/>
    <property type="project" value="UniProtKB-KW"/>
</dbReference>
<feature type="non-terminal residue" evidence="7">
    <location>
        <position position="1"/>
    </location>
</feature>
<protein>
    <recommendedName>
        <fullName evidence="6">Adenylate kinase</fullName>
        <ecNumber evidence="6">2.7.4.3</ecNumber>
    </recommendedName>
</protein>
<organism evidence="7 8">
    <name type="scientific">Candidatus Wildermuthbacteria bacterium RIFCSPHIGHO2_12_FULL_40_12</name>
    <dbReference type="NCBI Taxonomy" id="1802457"/>
    <lineage>
        <taxon>Bacteria</taxon>
        <taxon>Candidatus Wildermuthiibacteriota</taxon>
    </lineage>
</organism>
<dbReference type="STRING" id="1802457.A3F15_01430"/>
<dbReference type="InterPro" id="IPR027417">
    <property type="entry name" value="P-loop_NTPase"/>
</dbReference>
<keyword evidence="6" id="KW-0067">ATP-binding</keyword>
<comment type="caution">
    <text evidence="7">The sequence shown here is derived from an EMBL/GenBank/DDBJ whole genome shotgun (WGS) entry which is preliminary data.</text>
</comment>
<evidence type="ECO:0000256" key="3">
    <source>
        <dbReference type="ARBA" id="ARBA00022741"/>
    </source>
</evidence>
<dbReference type="PANTHER" id="PTHR23359">
    <property type="entry name" value="NUCLEOTIDE KINASE"/>
    <property type="match status" value="1"/>
</dbReference>
<gene>
    <name evidence="7" type="ORF">A3F15_01430</name>
</gene>
<dbReference type="EC" id="2.7.4.3" evidence="6"/>
<dbReference type="InterPro" id="IPR000850">
    <property type="entry name" value="Adenylat/UMP-CMP_kin"/>
</dbReference>